<organism evidence="2">
    <name type="scientific">Nicotiana tabacum</name>
    <name type="common">Common tobacco</name>
    <dbReference type="NCBI Taxonomy" id="4097"/>
    <lineage>
        <taxon>Eukaryota</taxon>
        <taxon>Viridiplantae</taxon>
        <taxon>Streptophyta</taxon>
        <taxon>Embryophyta</taxon>
        <taxon>Tracheophyta</taxon>
        <taxon>Spermatophyta</taxon>
        <taxon>Magnoliopsida</taxon>
        <taxon>eudicotyledons</taxon>
        <taxon>Gunneridae</taxon>
        <taxon>Pentapetalae</taxon>
        <taxon>asterids</taxon>
        <taxon>lamiids</taxon>
        <taxon>Solanales</taxon>
        <taxon>Solanaceae</taxon>
        <taxon>Nicotianoideae</taxon>
        <taxon>Nicotianeae</taxon>
        <taxon>Nicotiana</taxon>
    </lineage>
</organism>
<accession>Q9XEZ0</accession>
<feature type="transmembrane region" description="Helical" evidence="1">
    <location>
        <begin position="55"/>
        <end position="72"/>
    </location>
</feature>
<evidence type="ECO:0000256" key="1">
    <source>
        <dbReference type="SAM" id="Phobius"/>
    </source>
</evidence>
<sequence length="380" mass="44223">RHEEKDRSYRNLDNQQHNRFRTEGKRNFYLLLEMKTGSYLLNPKLKEAKGSVNKTYLILSQLCFFFLTLVFWCLSTHSPQSCVFSLMYIHFGDLFVIKECLRILPSNTDAERKAMKLRWLIIHSCRIRHEGNRMFFLIFIILIIWEAKGLEFASSASLVAVSDCDKRFHLLHLLPYFGNLPSLPEICFDSCFMPSSCTCSRNSWRRNFSTSSLYRKYLEEACVWVESERNYSLHTVFTDCDWAGISSNQHQLLAAIEAYVSSSCHCWLPSERGLRLGGLKSSCSTICPVHEYSYFYYSEMVVQVEDLIYKSCSSKYFGILPCPVGCYINLELSNFYYLLLGVLPSFPFYTQRDVTIRDFLLLSSFVILKISEKTGLIVKN</sequence>
<evidence type="ECO:0000313" key="2">
    <source>
        <dbReference type="EMBL" id="AAD32568.1"/>
    </source>
</evidence>
<keyword evidence="1" id="KW-1133">Transmembrane helix</keyword>
<keyword evidence="1" id="KW-0812">Transmembrane</keyword>
<dbReference type="EMBL" id="AF124370">
    <property type="protein sequence ID" value="AAD32568.1"/>
    <property type="molecule type" value="mRNA"/>
</dbReference>
<feature type="non-terminal residue" evidence="2">
    <location>
        <position position="1"/>
    </location>
</feature>
<keyword evidence="1" id="KW-0472">Membrane</keyword>
<proteinExistence type="evidence at transcript level"/>
<protein>
    <submittedName>
        <fullName evidence="2">NT6</fullName>
    </submittedName>
</protein>
<dbReference type="AlphaFoldDB" id="Q9XEZ0"/>
<reference evidence="2" key="1">
    <citation type="submission" date="1999-01" db="EMBL/GenBank/DDBJ databases">
        <title>Isolation of novel plant cDNA clones by functional sufficiency for salinity tolerance in Escherichia coli.</title>
        <authorList>
            <person name="Mundree S.G."/>
            <person name="DelVecchio V.G."/>
            <person name="Cress M."/>
            <person name="Locy R.D."/>
            <person name="Singh N.K."/>
        </authorList>
    </citation>
    <scope>NUCLEOTIDE SEQUENCE</scope>
</reference>
<name>Q9XEZ0_TOBAC</name>